<reference evidence="2" key="2">
    <citation type="journal article" date="2021" name="Genome Biol. Evol.">
        <title>Developing a high-quality reference genome for a parasitic bivalve with doubly uniparental inheritance (Bivalvia: Unionida).</title>
        <authorList>
            <person name="Smith C.H."/>
        </authorList>
    </citation>
    <scope>NUCLEOTIDE SEQUENCE</scope>
    <source>
        <strain evidence="2">CHS0354</strain>
        <tissue evidence="2">Mantle</tissue>
    </source>
</reference>
<protein>
    <submittedName>
        <fullName evidence="2">Uncharacterized protein</fullName>
    </submittedName>
</protein>
<evidence type="ECO:0000256" key="1">
    <source>
        <dbReference type="SAM" id="SignalP"/>
    </source>
</evidence>
<sequence>MTQVWQHTALLTLLLLKVFNSRRRLPLLENGRSERIGILQIKCSLYVIRSGRTSDISVCKGSVEEYSVGSVLSKYTPPDTAPPTASIISQLQSQYAVSAQGEGGVAAYCLKDTPATNVVPSTPQSSDSCWVSVPPHTVTSGSVDTYSNTAVSYNYQGTGGRTLWLWGKGQINDAVAPSAADSQWVAVSPEQKNFNVSAYAKLAYDPASDPESGSHTIRAWALELTLGDVNWPRYLKVSNVPAGRTVTLTFTDNGVSRTSSGTSAGSDFYDVSGQSDFDFYNLMSETTGAVDLKVTVQNCEPLSFKLTKKPYGNIYDWHDLQNMQYKLNGTYTLIQDILFPVSGSSGFPAAGFTPVGSGSAPFTGILNGQGKEIKDFYMDGTQTGNIGGVFSGISGGVIRNIRFNNPVIKSNGNTGTVSAHIYNNGEITDLMSVLPAAELRQQP</sequence>
<keyword evidence="1" id="KW-0732">Signal</keyword>
<gene>
    <name evidence="2" type="ORF">CHS0354_018485</name>
</gene>
<keyword evidence="3" id="KW-1185">Reference proteome</keyword>
<feature type="signal peptide" evidence="1">
    <location>
        <begin position="1"/>
        <end position="21"/>
    </location>
</feature>
<reference evidence="2" key="3">
    <citation type="submission" date="2023-05" db="EMBL/GenBank/DDBJ databases">
        <authorList>
            <person name="Smith C.H."/>
        </authorList>
    </citation>
    <scope>NUCLEOTIDE SEQUENCE</scope>
    <source>
        <strain evidence="2">CHS0354</strain>
        <tissue evidence="2">Mantle</tissue>
    </source>
</reference>
<reference evidence="2" key="1">
    <citation type="journal article" date="2021" name="Genome Biol. Evol.">
        <title>A High-Quality Reference Genome for a Parasitic Bivalve with Doubly Uniparental Inheritance (Bivalvia: Unionida).</title>
        <authorList>
            <person name="Smith C.H."/>
        </authorList>
    </citation>
    <scope>NUCLEOTIDE SEQUENCE</scope>
    <source>
        <strain evidence="2">CHS0354</strain>
    </source>
</reference>
<dbReference type="AlphaFoldDB" id="A0AAE0TAQ5"/>
<dbReference type="Proteomes" id="UP001195483">
    <property type="component" value="Unassembled WGS sequence"/>
</dbReference>
<organism evidence="2 3">
    <name type="scientific">Potamilus streckersoni</name>
    <dbReference type="NCBI Taxonomy" id="2493646"/>
    <lineage>
        <taxon>Eukaryota</taxon>
        <taxon>Metazoa</taxon>
        <taxon>Spiralia</taxon>
        <taxon>Lophotrochozoa</taxon>
        <taxon>Mollusca</taxon>
        <taxon>Bivalvia</taxon>
        <taxon>Autobranchia</taxon>
        <taxon>Heteroconchia</taxon>
        <taxon>Palaeoheterodonta</taxon>
        <taxon>Unionida</taxon>
        <taxon>Unionoidea</taxon>
        <taxon>Unionidae</taxon>
        <taxon>Ambleminae</taxon>
        <taxon>Lampsilini</taxon>
        <taxon>Potamilus</taxon>
    </lineage>
</organism>
<evidence type="ECO:0000313" key="2">
    <source>
        <dbReference type="EMBL" id="KAK3606891.1"/>
    </source>
</evidence>
<dbReference type="EMBL" id="JAEAOA010001141">
    <property type="protein sequence ID" value="KAK3606891.1"/>
    <property type="molecule type" value="Genomic_DNA"/>
</dbReference>
<comment type="caution">
    <text evidence="2">The sequence shown here is derived from an EMBL/GenBank/DDBJ whole genome shotgun (WGS) entry which is preliminary data.</text>
</comment>
<feature type="chain" id="PRO_5042028459" evidence="1">
    <location>
        <begin position="22"/>
        <end position="443"/>
    </location>
</feature>
<accession>A0AAE0TAQ5</accession>
<dbReference type="Gene3D" id="2.160.20.110">
    <property type="match status" value="1"/>
</dbReference>
<proteinExistence type="predicted"/>
<evidence type="ECO:0000313" key="3">
    <source>
        <dbReference type="Proteomes" id="UP001195483"/>
    </source>
</evidence>
<name>A0AAE0TAQ5_9BIVA</name>